<organism evidence="1 2">
    <name type="scientific">Trichinella spiralis</name>
    <name type="common">Trichina worm</name>
    <dbReference type="NCBI Taxonomy" id="6334"/>
    <lineage>
        <taxon>Eukaryota</taxon>
        <taxon>Metazoa</taxon>
        <taxon>Ecdysozoa</taxon>
        <taxon>Nematoda</taxon>
        <taxon>Enoplea</taxon>
        <taxon>Dorylaimia</taxon>
        <taxon>Trichinellida</taxon>
        <taxon>Trichinellidae</taxon>
        <taxon>Trichinella</taxon>
    </lineage>
</organism>
<dbReference type="Proteomes" id="UP000054776">
    <property type="component" value="Unassembled WGS sequence"/>
</dbReference>
<accession>A0A0V1AW39</accession>
<dbReference type="EMBL" id="JYDH01000183">
    <property type="protein sequence ID" value="KRY29028.1"/>
    <property type="molecule type" value="Genomic_DNA"/>
</dbReference>
<gene>
    <name evidence="1" type="ORF">T01_8769</name>
</gene>
<proteinExistence type="predicted"/>
<comment type="caution">
    <text evidence="1">The sequence shown here is derived from an EMBL/GenBank/DDBJ whole genome shotgun (WGS) entry which is preliminary data.</text>
</comment>
<protein>
    <submittedName>
        <fullName evidence="1">Uncharacterized protein</fullName>
    </submittedName>
</protein>
<keyword evidence="2" id="KW-1185">Reference proteome</keyword>
<sequence length="273" mass="31137">METTLKPEDHDITVWRQKEGEAMTEFINAFRSLADGGEFDVGLNECLRQQLSIAINNPEEIQELLQPEMKCLRYGGRKPGSGASVCLCPVETKKCYPRGREGRHFAMVSAKTRHAKVFLQKLTLPLLKMNLNCSDGRTPMDARINRQAVVDMSEDADVEVFNARTVTSLLRLNAKESLQRNRGTLARLDRQQCTSPVSSKMEDEIFRLRRHVAEHWLTSVALLDEVWLVYTQWRKSTAGSVNQSVRPWIWSGAVTQIAILLDKTCEYSRLRLN</sequence>
<evidence type="ECO:0000313" key="1">
    <source>
        <dbReference type="EMBL" id="KRY29028.1"/>
    </source>
</evidence>
<evidence type="ECO:0000313" key="2">
    <source>
        <dbReference type="Proteomes" id="UP000054776"/>
    </source>
</evidence>
<name>A0A0V1AW39_TRISP</name>
<reference evidence="1 2" key="1">
    <citation type="submission" date="2015-01" db="EMBL/GenBank/DDBJ databases">
        <title>Evolution of Trichinella species and genotypes.</title>
        <authorList>
            <person name="Korhonen P.K."/>
            <person name="Edoardo P."/>
            <person name="Giuseppe L.R."/>
            <person name="Gasser R.B."/>
        </authorList>
    </citation>
    <scope>NUCLEOTIDE SEQUENCE [LARGE SCALE GENOMIC DNA]</scope>
    <source>
        <strain evidence="1">ISS3</strain>
    </source>
</reference>
<dbReference type="InParanoid" id="A0A0V1AW39"/>
<dbReference type="AlphaFoldDB" id="A0A0V1AW39"/>
<dbReference type="OrthoDB" id="5942324at2759"/>